<evidence type="ECO:0000256" key="1">
    <source>
        <dbReference type="SAM" id="Phobius"/>
    </source>
</evidence>
<keyword evidence="1" id="KW-1133">Transmembrane helix</keyword>
<protein>
    <submittedName>
        <fullName evidence="2">DUF2975 domain-containing protein</fullName>
    </submittedName>
</protein>
<gene>
    <name evidence="2" type="ORF">ACFSUN_16580</name>
</gene>
<feature type="transmembrane region" description="Helical" evidence="1">
    <location>
        <begin position="7"/>
        <end position="27"/>
    </location>
</feature>
<name>A0ABW5Q4P5_9BACI</name>
<evidence type="ECO:0000313" key="2">
    <source>
        <dbReference type="EMBL" id="MFD2630405.1"/>
    </source>
</evidence>
<accession>A0ABW5Q4P5</accession>
<dbReference type="RefSeq" id="WP_379563631.1">
    <property type="nucleotide sequence ID" value="NZ_JBHUMX010000042.1"/>
</dbReference>
<keyword evidence="1" id="KW-0812">Transmembrane</keyword>
<reference evidence="3" key="1">
    <citation type="journal article" date="2019" name="Int. J. Syst. Evol. Microbiol.">
        <title>The Global Catalogue of Microorganisms (GCM) 10K type strain sequencing project: providing services to taxonomists for standard genome sequencing and annotation.</title>
        <authorList>
            <consortium name="The Broad Institute Genomics Platform"/>
            <consortium name="The Broad Institute Genome Sequencing Center for Infectious Disease"/>
            <person name="Wu L."/>
            <person name="Ma J."/>
        </authorList>
    </citation>
    <scope>NUCLEOTIDE SEQUENCE [LARGE SCALE GENOMIC DNA]</scope>
    <source>
        <strain evidence="3">TISTR 1858</strain>
    </source>
</reference>
<evidence type="ECO:0000313" key="3">
    <source>
        <dbReference type="Proteomes" id="UP001597451"/>
    </source>
</evidence>
<dbReference type="InterPro" id="IPR021354">
    <property type="entry name" value="DUF2975"/>
</dbReference>
<keyword evidence="1" id="KW-0472">Membrane</keyword>
<feature type="transmembrane region" description="Helical" evidence="1">
    <location>
        <begin position="47"/>
        <end position="68"/>
    </location>
</feature>
<proteinExistence type="predicted"/>
<organism evidence="2 3">
    <name type="scientific">Oceanobacillus kapialis</name>
    <dbReference type="NCBI Taxonomy" id="481353"/>
    <lineage>
        <taxon>Bacteria</taxon>
        <taxon>Bacillati</taxon>
        <taxon>Bacillota</taxon>
        <taxon>Bacilli</taxon>
        <taxon>Bacillales</taxon>
        <taxon>Bacillaceae</taxon>
        <taxon>Oceanobacillus</taxon>
    </lineage>
</organism>
<keyword evidence="3" id="KW-1185">Reference proteome</keyword>
<feature type="transmembrane region" description="Helical" evidence="1">
    <location>
        <begin position="118"/>
        <end position="140"/>
    </location>
</feature>
<sequence>MKRGTTFFLKISIVLIGVIVLALSIFWLPYQANLLANMYPEFAHLQYPLLLGLLVTTIPFFFALYQALKLLRNIDYDKAFSTMTIQSLKQIKYSALIISVMYMAGFITLLYLNAANPGILLMGLVIIFCSGVIAVFAALLQKLLNKALEIKSENELTV</sequence>
<feature type="transmembrane region" description="Helical" evidence="1">
    <location>
        <begin position="93"/>
        <end position="112"/>
    </location>
</feature>
<comment type="caution">
    <text evidence="2">The sequence shown here is derived from an EMBL/GenBank/DDBJ whole genome shotgun (WGS) entry which is preliminary data.</text>
</comment>
<dbReference type="EMBL" id="JBHUMX010000042">
    <property type="protein sequence ID" value="MFD2630405.1"/>
    <property type="molecule type" value="Genomic_DNA"/>
</dbReference>
<dbReference type="Pfam" id="PF11188">
    <property type="entry name" value="DUF2975"/>
    <property type="match status" value="1"/>
</dbReference>
<dbReference type="Proteomes" id="UP001597451">
    <property type="component" value="Unassembled WGS sequence"/>
</dbReference>